<proteinExistence type="predicted"/>
<reference evidence="1" key="1">
    <citation type="submission" date="2022-10" db="EMBL/GenBank/DDBJ databases">
        <title>The complete genomes of actinobacterial strains from the NBC collection.</title>
        <authorList>
            <person name="Joergensen T.S."/>
            <person name="Alvarez Arevalo M."/>
            <person name="Sterndorff E.B."/>
            <person name="Faurdal D."/>
            <person name="Vuksanovic O."/>
            <person name="Mourched A.-S."/>
            <person name="Charusanti P."/>
            <person name="Shaw S."/>
            <person name="Blin K."/>
            <person name="Weber T."/>
        </authorList>
    </citation>
    <scope>NUCLEOTIDE SEQUENCE [LARGE SCALE GENOMIC DNA]</scope>
    <source>
        <strain evidence="1">NBC 01686</strain>
        <plasmid evidence="1">unnamed1</plasmid>
    </source>
</reference>
<accession>A0ABZ1YI29</accession>
<dbReference type="EMBL" id="CP109208">
    <property type="protein sequence ID" value="WUU58562.1"/>
    <property type="molecule type" value="Genomic_DNA"/>
</dbReference>
<protein>
    <submittedName>
        <fullName evidence="1">Uncharacterized protein</fullName>
    </submittedName>
</protein>
<keyword evidence="1" id="KW-0614">Plasmid</keyword>
<sequence>MTHRSDGWRALLHQAHDVEQLSSELTRQAAHNRTVDGRLQRRYLVLRAALADRAAPLQQETDLALSGEVDASLAALSLLQWDREHGTGRGPVAATDPRWDADPLRYVHQEHAALVLDDPDQPRG</sequence>
<evidence type="ECO:0000313" key="2">
    <source>
        <dbReference type="EMBL" id="WUU58562.1"/>
    </source>
</evidence>
<gene>
    <name evidence="1" type="ORF">OIE82_34620</name>
    <name evidence="2" type="ORF">OIE82_35930</name>
</gene>
<evidence type="ECO:0000313" key="1">
    <source>
        <dbReference type="EMBL" id="WUU58312.1"/>
    </source>
</evidence>
<dbReference type="EMBL" id="CP109208">
    <property type="protein sequence ID" value="WUU58312.1"/>
    <property type="molecule type" value="Genomic_DNA"/>
</dbReference>
<dbReference type="RefSeq" id="WP_395759908.1">
    <property type="nucleotide sequence ID" value="NZ_CP109208.1"/>
</dbReference>
<organism evidence="1">
    <name type="scientific">Streptomyces althioticus</name>
    <dbReference type="NCBI Taxonomy" id="83380"/>
    <lineage>
        <taxon>Bacteria</taxon>
        <taxon>Bacillati</taxon>
        <taxon>Actinomycetota</taxon>
        <taxon>Actinomycetes</taxon>
        <taxon>Kitasatosporales</taxon>
        <taxon>Streptomycetaceae</taxon>
        <taxon>Streptomyces</taxon>
        <taxon>Streptomyces althioticus group</taxon>
    </lineage>
</organism>
<geneLocation type="plasmid" evidence="1">
    <name>unnamed1</name>
</geneLocation>
<name>A0ABZ1YI29_9ACTN</name>